<evidence type="ECO:0000313" key="3">
    <source>
        <dbReference type="Proteomes" id="UP000216074"/>
    </source>
</evidence>
<feature type="transmembrane region" description="Helical" evidence="1">
    <location>
        <begin position="21"/>
        <end position="40"/>
    </location>
</feature>
<feature type="transmembrane region" description="Helical" evidence="1">
    <location>
        <begin position="52"/>
        <end position="69"/>
    </location>
</feature>
<evidence type="ECO:0000313" key="2">
    <source>
        <dbReference type="EMBL" id="OZG65398.1"/>
    </source>
</evidence>
<protein>
    <recommendedName>
        <fullName evidence="4">Acyltransferase</fullName>
    </recommendedName>
</protein>
<dbReference type="EMBL" id="MWWY01000013">
    <property type="protein sequence ID" value="OZG65398.1"/>
    <property type="molecule type" value="Genomic_DNA"/>
</dbReference>
<dbReference type="OrthoDB" id="3746662at2"/>
<sequence>MIGIWGGQCSRSNRIPRLWKITIAVTLIALGIAGFSLGLLPLDIKSADFGTPILSILCAGMLCVGATMLGQQLLNGKRISFATWLSTRGLPVIFIHPLILMLTKQMGNATVVGFLFATVVSFIIAILIHISPKLARLLG</sequence>
<reference evidence="2 3" key="1">
    <citation type="journal article" date="2017" name="BMC Genomics">
        <title>Comparative genomic and phylogenomic analyses of the Bifidobacteriaceae family.</title>
        <authorList>
            <person name="Lugli G.A."/>
            <person name="Milani C."/>
            <person name="Turroni F."/>
            <person name="Duranti S."/>
            <person name="Mancabelli L."/>
            <person name="Mangifesta M."/>
            <person name="Ferrario C."/>
            <person name="Modesto M."/>
            <person name="Mattarelli P."/>
            <person name="Jiri K."/>
            <person name="van Sinderen D."/>
            <person name="Ventura M."/>
        </authorList>
    </citation>
    <scope>NUCLEOTIDE SEQUENCE [LARGE SCALE GENOMIC DNA]</scope>
    <source>
        <strain evidence="2 3">DSM 100202</strain>
    </source>
</reference>
<evidence type="ECO:0008006" key="4">
    <source>
        <dbReference type="Google" id="ProtNLM"/>
    </source>
</evidence>
<dbReference type="AlphaFoldDB" id="A0A261G1Z1"/>
<keyword evidence="3" id="KW-1185">Reference proteome</keyword>
<accession>A0A261G1Z1</accession>
<comment type="caution">
    <text evidence="2">The sequence shown here is derived from an EMBL/GenBank/DDBJ whole genome shotgun (WGS) entry which is preliminary data.</text>
</comment>
<keyword evidence="1" id="KW-0472">Membrane</keyword>
<organism evidence="2 3">
    <name type="scientific">Bifidobacterium hapali</name>
    <dbReference type="NCBI Taxonomy" id="1630172"/>
    <lineage>
        <taxon>Bacteria</taxon>
        <taxon>Bacillati</taxon>
        <taxon>Actinomycetota</taxon>
        <taxon>Actinomycetes</taxon>
        <taxon>Bifidobacteriales</taxon>
        <taxon>Bifidobacteriaceae</taxon>
        <taxon>Bifidobacterium</taxon>
    </lineage>
</organism>
<gene>
    <name evidence="2" type="ORF">BHAP_0676</name>
</gene>
<keyword evidence="1" id="KW-1133">Transmembrane helix</keyword>
<feature type="transmembrane region" description="Helical" evidence="1">
    <location>
        <begin position="109"/>
        <end position="130"/>
    </location>
</feature>
<feature type="transmembrane region" description="Helical" evidence="1">
    <location>
        <begin position="81"/>
        <end position="103"/>
    </location>
</feature>
<dbReference type="Proteomes" id="UP000216074">
    <property type="component" value="Unassembled WGS sequence"/>
</dbReference>
<dbReference type="RefSeq" id="WP_094729334.1">
    <property type="nucleotide sequence ID" value="NZ_MWWY01000013.1"/>
</dbReference>
<keyword evidence="1" id="KW-0812">Transmembrane</keyword>
<name>A0A261G1Z1_9BIFI</name>
<evidence type="ECO:0000256" key="1">
    <source>
        <dbReference type="SAM" id="Phobius"/>
    </source>
</evidence>
<proteinExistence type="predicted"/>